<dbReference type="NCBIfam" id="TIGR00778">
    <property type="entry name" value="ahpD_dom"/>
    <property type="match status" value="1"/>
</dbReference>
<dbReference type="InterPro" id="IPR003779">
    <property type="entry name" value="CMD-like"/>
</dbReference>
<protein>
    <submittedName>
        <fullName evidence="2">Alkylhydroperoxidase like protein, AhpD family</fullName>
    </submittedName>
</protein>
<dbReference type="GeneID" id="84684215"/>
<evidence type="ECO:0000313" key="2">
    <source>
        <dbReference type="EMBL" id="ACM34187.1"/>
    </source>
</evidence>
<keyword evidence="3" id="KW-1185">Reference proteome</keyword>
<dbReference type="PANTHER" id="PTHR33930:SF2">
    <property type="entry name" value="BLR3452 PROTEIN"/>
    <property type="match status" value="1"/>
</dbReference>
<reference evidence="2 3" key="1">
    <citation type="journal article" date="2010" name="J. Bacteriol.">
        <title>Completed genome sequence of the anaerobic iron-oxidizing bacterium Acidovorax ebreus strain TPSY.</title>
        <authorList>
            <person name="Byrne-Bailey K.G."/>
            <person name="Weber K.A."/>
            <person name="Chair A.H."/>
            <person name="Bose S."/>
            <person name="Knox T."/>
            <person name="Spanbauer T.L."/>
            <person name="Chertkov O."/>
            <person name="Coates J.D."/>
        </authorList>
    </citation>
    <scope>NUCLEOTIDE SEQUENCE [LARGE SCALE GENOMIC DNA]</scope>
    <source>
        <strain evidence="2 3">TPSY</strain>
    </source>
</reference>
<feature type="domain" description="Carboxymuconolactone decarboxylase-like" evidence="1">
    <location>
        <begin position="26"/>
        <end position="108"/>
    </location>
</feature>
<sequence length="123" mass="12438">MTSSTDYKALTREISSNVSELRNSVPQVMQGFNALGKAALAGGAIDAKTKELIALGIGVAARCDGCIGFHTQALARLGATRAEVHEVLGIAVYMGGGPALMYAANAVAAFDECAPAQAPAATA</sequence>
<dbReference type="Pfam" id="PF02627">
    <property type="entry name" value="CMD"/>
    <property type="match status" value="1"/>
</dbReference>
<gene>
    <name evidence="2" type="ordered locus">Dtpsy_2753</name>
</gene>
<dbReference type="GO" id="GO:0051920">
    <property type="term" value="F:peroxiredoxin activity"/>
    <property type="evidence" value="ECO:0007669"/>
    <property type="project" value="InterPro"/>
</dbReference>
<name>A0A9J9Q8Q5_ACIET</name>
<accession>A0A9J9Q8Q5</accession>
<dbReference type="EMBL" id="CP001392">
    <property type="protein sequence ID" value="ACM34187.1"/>
    <property type="molecule type" value="Genomic_DNA"/>
</dbReference>
<evidence type="ECO:0000259" key="1">
    <source>
        <dbReference type="Pfam" id="PF02627"/>
    </source>
</evidence>
<dbReference type="PANTHER" id="PTHR33930">
    <property type="entry name" value="ALKYL HYDROPEROXIDE REDUCTASE AHPD"/>
    <property type="match status" value="1"/>
</dbReference>
<evidence type="ECO:0000313" key="3">
    <source>
        <dbReference type="Proteomes" id="UP000000450"/>
    </source>
</evidence>
<dbReference type="Gene3D" id="1.20.1290.10">
    <property type="entry name" value="AhpD-like"/>
    <property type="match status" value="1"/>
</dbReference>
<proteinExistence type="predicted"/>
<organism evidence="2 3">
    <name type="scientific">Acidovorax ebreus (strain TPSY)</name>
    <name type="common">Diaphorobacter sp. (strain TPSY)</name>
    <dbReference type="NCBI Taxonomy" id="535289"/>
    <lineage>
        <taxon>Bacteria</taxon>
        <taxon>Pseudomonadati</taxon>
        <taxon>Pseudomonadota</taxon>
        <taxon>Betaproteobacteria</taxon>
        <taxon>Burkholderiales</taxon>
        <taxon>Comamonadaceae</taxon>
        <taxon>Diaphorobacter</taxon>
    </lineage>
</organism>
<dbReference type="Proteomes" id="UP000000450">
    <property type="component" value="Chromosome"/>
</dbReference>
<dbReference type="KEGG" id="dia:Dtpsy_2753"/>
<dbReference type="RefSeq" id="WP_011806524.1">
    <property type="nucleotide sequence ID" value="NC_011992.1"/>
</dbReference>
<dbReference type="InterPro" id="IPR029032">
    <property type="entry name" value="AhpD-like"/>
</dbReference>
<dbReference type="SUPFAM" id="SSF69118">
    <property type="entry name" value="AhpD-like"/>
    <property type="match status" value="1"/>
</dbReference>
<dbReference type="AlphaFoldDB" id="A0A9J9Q8Q5"/>
<dbReference type="InterPro" id="IPR004675">
    <property type="entry name" value="AhpD_core"/>
</dbReference>